<proteinExistence type="predicted"/>
<name>A0ABN0RHX0_9LIST</name>
<comment type="caution">
    <text evidence="1">The sequence shown here is derived from an EMBL/GenBank/DDBJ whole genome shotgun (WGS) entry which is preliminary data.</text>
</comment>
<accession>A0ABN0RHX0</accession>
<keyword evidence="2" id="KW-1185">Reference proteome</keyword>
<reference evidence="1 2" key="1">
    <citation type="journal article" date="2014" name="Int. J. Syst. Evol. Microbiol.">
        <title>Listeria floridensis sp. nov., Listeria aquatica sp. nov., Listeria cornellensis sp. nov., Listeria riparia sp. nov. and Listeria grandensis sp. nov., from agricultural and natural environments.</title>
        <authorList>
            <person name="den Bakker H.C."/>
            <person name="Warchocki S."/>
            <person name="Wright E.M."/>
            <person name="Allred A.F."/>
            <person name="Ahlstrom C."/>
            <person name="Manuel C.S."/>
            <person name="Stasiewicz M.J."/>
            <person name="Burrell A."/>
            <person name="Roof S."/>
            <person name="Strawn L."/>
            <person name="Fortes E.D."/>
            <person name="Nightingale K.K."/>
            <person name="Kephart D."/>
            <person name="Wiedmann M."/>
        </authorList>
    </citation>
    <scope>NUCLEOTIDE SEQUENCE [LARGE SCALE GENOMIC DNA]</scope>
    <source>
        <strain evidence="1 2">FSL S10-1187</strain>
    </source>
</reference>
<dbReference type="RefSeq" id="WP_036096083.1">
    <property type="nucleotide sequence ID" value="NZ_AODF01000003.1"/>
</dbReference>
<dbReference type="EMBL" id="AODF01000003">
    <property type="protein sequence ID" value="EUJ33529.1"/>
    <property type="molecule type" value="Genomic_DNA"/>
</dbReference>
<evidence type="ECO:0000313" key="1">
    <source>
        <dbReference type="EMBL" id="EUJ33529.1"/>
    </source>
</evidence>
<dbReference type="Proteomes" id="UP000019249">
    <property type="component" value="Unassembled WGS sequence"/>
</dbReference>
<protein>
    <submittedName>
        <fullName evidence="1">Uncharacterized protein</fullName>
    </submittedName>
</protein>
<dbReference type="InterPro" id="IPR006448">
    <property type="entry name" value="Phage_term_ssu_P27"/>
</dbReference>
<dbReference type="Pfam" id="PF05119">
    <property type="entry name" value="Terminase_4"/>
    <property type="match status" value="1"/>
</dbReference>
<sequence length="103" mass="11563">MDADKIKKELLKKVDKKSDVGKEKVDRYINLLKIFYMLDESIEKKGVMVETINATQVFLKPNPAIAEKNKINTSLIALGRDLEASLPPPKEVVKQSYAASDLT</sequence>
<organism evidence="1 2">
    <name type="scientific">Listeria floridensis FSL S10-1187</name>
    <dbReference type="NCBI Taxonomy" id="1265817"/>
    <lineage>
        <taxon>Bacteria</taxon>
        <taxon>Bacillati</taxon>
        <taxon>Bacillota</taxon>
        <taxon>Bacilli</taxon>
        <taxon>Bacillales</taxon>
        <taxon>Listeriaceae</taxon>
        <taxon>Listeria</taxon>
    </lineage>
</organism>
<evidence type="ECO:0000313" key="2">
    <source>
        <dbReference type="Proteomes" id="UP000019249"/>
    </source>
</evidence>
<gene>
    <name evidence="1" type="ORF">MFLO_02488</name>
</gene>